<evidence type="ECO:0000313" key="1">
    <source>
        <dbReference type="EMBL" id="PRQ29976.1"/>
    </source>
</evidence>
<proteinExistence type="predicted"/>
<organism evidence="1 2">
    <name type="scientific">Rosa chinensis</name>
    <name type="common">China rose</name>
    <dbReference type="NCBI Taxonomy" id="74649"/>
    <lineage>
        <taxon>Eukaryota</taxon>
        <taxon>Viridiplantae</taxon>
        <taxon>Streptophyta</taxon>
        <taxon>Embryophyta</taxon>
        <taxon>Tracheophyta</taxon>
        <taxon>Spermatophyta</taxon>
        <taxon>Magnoliopsida</taxon>
        <taxon>eudicotyledons</taxon>
        <taxon>Gunneridae</taxon>
        <taxon>Pentapetalae</taxon>
        <taxon>rosids</taxon>
        <taxon>fabids</taxon>
        <taxon>Rosales</taxon>
        <taxon>Rosaceae</taxon>
        <taxon>Rosoideae</taxon>
        <taxon>Rosoideae incertae sedis</taxon>
        <taxon>Rosa</taxon>
    </lineage>
</organism>
<dbReference type="Gramene" id="PRQ29976">
    <property type="protein sequence ID" value="PRQ29976"/>
    <property type="gene ID" value="RchiOBHm_Chr5g0019631"/>
</dbReference>
<name>A0A2P6Q715_ROSCH</name>
<dbReference type="Proteomes" id="UP000238479">
    <property type="component" value="Chromosome 5"/>
</dbReference>
<comment type="caution">
    <text evidence="1">The sequence shown here is derived from an EMBL/GenBank/DDBJ whole genome shotgun (WGS) entry which is preliminary data.</text>
</comment>
<sequence length="69" mass="7910">MSDGIFFSACGYCCSLFFSLKRERGIYIWPRLINLCVCGCQQREKKNARGSLKERKEMCSATCQNLIGF</sequence>
<evidence type="ECO:0000313" key="2">
    <source>
        <dbReference type="Proteomes" id="UP000238479"/>
    </source>
</evidence>
<accession>A0A2P6Q715</accession>
<keyword evidence="2" id="KW-1185">Reference proteome</keyword>
<gene>
    <name evidence="1" type="ORF">RchiOBHm_Chr5g0019631</name>
</gene>
<dbReference type="AlphaFoldDB" id="A0A2P6Q715"/>
<reference evidence="1 2" key="1">
    <citation type="journal article" date="2018" name="Nat. Genet.">
        <title>The Rosa genome provides new insights in the design of modern roses.</title>
        <authorList>
            <person name="Bendahmane M."/>
        </authorList>
    </citation>
    <scope>NUCLEOTIDE SEQUENCE [LARGE SCALE GENOMIC DNA]</scope>
    <source>
        <strain evidence="2">cv. Old Blush</strain>
    </source>
</reference>
<dbReference type="EMBL" id="PDCK01000043">
    <property type="protein sequence ID" value="PRQ29976.1"/>
    <property type="molecule type" value="Genomic_DNA"/>
</dbReference>
<protein>
    <submittedName>
        <fullName evidence="1">Uncharacterized protein</fullName>
    </submittedName>
</protein>